<evidence type="ECO:0000313" key="13">
    <source>
        <dbReference type="Proteomes" id="UP000694620"/>
    </source>
</evidence>
<evidence type="ECO:0000256" key="5">
    <source>
        <dbReference type="ARBA" id="ARBA00022840"/>
    </source>
</evidence>
<evidence type="ECO:0000256" key="3">
    <source>
        <dbReference type="ARBA" id="ARBA00022737"/>
    </source>
</evidence>
<dbReference type="PROSITE" id="PS50837">
    <property type="entry name" value="NACHT"/>
    <property type="match status" value="1"/>
</dbReference>
<evidence type="ECO:0000313" key="12">
    <source>
        <dbReference type="Ensembl" id="ENSECRP00000032912.1"/>
    </source>
</evidence>
<keyword evidence="13" id="KW-1185">Reference proteome</keyword>
<dbReference type="InterPro" id="IPR007111">
    <property type="entry name" value="NACHT_NTPase"/>
</dbReference>
<dbReference type="SUPFAM" id="SSF52047">
    <property type="entry name" value="RNI-like"/>
    <property type="match status" value="1"/>
</dbReference>
<evidence type="ECO:0000256" key="1">
    <source>
        <dbReference type="ARBA" id="ARBA00004110"/>
    </source>
</evidence>
<dbReference type="Pfam" id="PF05729">
    <property type="entry name" value="NACHT"/>
    <property type="match status" value="1"/>
</dbReference>
<keyword evidence="7" id="KW-0395">Inflammatory response</keyword>
<dbReference type="Proteomes" id="UP000694620">
    <property type="component" value="Unassembled WGS sequence"/>
</dbReference>
<evidence type="ECO:0000256" key="7">
    <source>
        <dbReference type="ARBA" id="ARBA00023198"/>
    </source>
</evidence>
<feature type="domain" description="NACHT" evidence="11">
    <location>
        <begin position="347"/>
        <end position="486"/>
    </location>
</feature>
<keyword evidence="4" id="KW-0547">Nucleotide-binding</keyword>
<keyword evidence="5" id="KW-0067">ATP-binding</keyword>
<keyword evidence="2" id="KW-0963">Cytoplasm</keyword>
<evidence type="ECO:0000256" key="6">
    <source>
        <dbReference type="ARBA" id="ARBA00022843"/>
    </source>
</evidence>
<keyword evidence="9" id="KW-0472">Membrane</keyword>
<keyword evidence="6" id="KW-0832">Ubl conjugation</keyword>
<evidence type="ECO:0000256" key="4">
    <source>
        <dbReference type="ARBA" id="ARBA00022741"/>
    </source>
</evidence>
<dbReference type="Gene3D" id="3.40.50.300">
    <property type="entry name" value="P-loop containing nucleotide triphosphate hydrolases"/>
    <property type="match status" value="1"/>
</dbReference>
<keyword evidence="9" id="KW-0812">Transmembrane</keyword>
<dbReference type="SMART" id="SM00368">
    <property type="entry name" value="LRR_RI"/>
    <property type="match status" value="3"/>
</dbReference>
<dbReference type="PROSITE" id="PS50209">
    <property type="entry name" value="CARD"/>
    <property type="match status" value="1"/>
</dbReference>
<dbReference type="GO" id="GO:0042981">
    <property type="term" value="P:regulation of apoptotic process"/>
    <property type="evidence" value="ECO:0007669"/>
    <property type="project" value="InterPro"/>
</dbReference>
<evidence type="ECO:0000259" key="10">
    <source>
        <dbReference type="PROSITE" id="PS50209"/>
    </source>
</evidence>
<evidence type="ECO:0000256" key="8">
    <source>
        <dbReference type="ARBA" id="ARBA00023233"/>
    </source>
</evidence>
<sequence>MSGVDVTSASTITVQRDDEGLLRVSSVIPIKWEFNVFSCLMRSNTTKPAYQSKVGVYVFSPGISGWSLVFWLSLAFYVAVTIVLILKWRKMKDKNARYKTKVNFFHVWNLLKETEMTQHPGLTLKFSKVIKEFTSEDLTKITEHYKPQLAYVMNLDISSILQSLVTKQILTNEEAQRLKAKEEFERATGVESFISDVMKKNRAVLVGLWEVLAEEFVRFPSPNLRRILEEVTNGGPDFLKEMQASVQSPSVGPHIKDLHEMHRAIVCESTIALKDHASSAVPHSTTGYTELMVIKQNTRTLKETEHELVKTGRTHEELKNKETKKKCERIWTEQIFKRSPGSETSPHIVLVSGVAGIGKTTMIQKVMFDWGGGTQYQRFAFVFLFKFRELNLLDNETEPRMSLTRLIERHYKHLSDSRLTEILQKPESLLLIFDGLDEYKHKLNFTDSQLCSNPDVEVPVHILVTSLVSRTLLKGCSVLITSRPTALEAMDMERVDQFVEILGFLPEQRLTYFKKFFSDTAFGIKAFQYVEEIGILYSMCFSPSYCWMICSVLKSHFMTSKKGRGAAPRTVTEIFMMFLHNILTNYRQEAKYQREILVRLGKMAYNGVDKNIFVFYNNFEMSTFGLQTVVSSSFLYRFLDSQSTPDHSMYTFYQVTLQEFMAACSFYFDPSGDVEELLKYLNLCEDGRFEIVTRFLAGLAWCPVFKALEGILGEFEGKTTQRIQEWVRQKAKQALQWEDQSETLRVCHWLCETQNKELIRDAIGEDLKMNFSSMTLSSVDCAVLASVISCCGELKELNLSETPLTPECIRRLAPGFSCCYVVRLYSCGLTSVCCSALSSVLSSPNSRLTVLYLNNNNLGDSGARQLREGLRSDNCKVETLVLEYNGISESEKRNLRLLQEELRGSGRQLTIYTCEDQQW</sequence>
<proteinExistence type="predicted"/>
<dbReference type="InterPro" id="IPR001315">
    <property type="entry name" value="CARD"/>
</dbReference>
<dbReference type="PANTHER" id="PTHR45690:SF19">
    <property type="entry name" value="NACHT, LRR AND PYD DOMAINS-CONTAINING PROTEIN 3"/>
    <property type="match status" value="1"/>
</dbReference>
<evidence type="ECO:0008006" key="14">
    <source>
        <dbReference type="Google" id="ProtNLM"/>
    </source>
</evidence>
<name>A0A8C4TMU5_ERPCA</name>
<dbReference type="Ensembl" id="ENSECRT00000033636.1">
    <property type="protein sequence ID" value="ENSECRP00000032912.1"/>
    <property type="gene ID" value="ENSECRG00000022296.1"/>
</dbReference>
<dbReference type="PANTHER" id="PTHR45690">
    <property type="entry name" value="NACHT, LRR AND PYD DOMAINS-CONTAINING PROTEIN 12"/>
    <property type="match status" value="1"/>
</dbReference>
<keyword evidence="9" id="KW-1133">Transmembrane helix</keyword>
<dbReference type="InterPro" id="IPR032675">
    <property type="entry name" value="LRR_dom_sf"/>
</dbReference>
<feature type="domain" description="CARD" evidence="10">
    <location>
        <begin position="134"/>
        <end position="214"/>
    </location>
</feature>
<comment type="subcellular location">
    <subcellularLocation>
        <location evidence="1">Inflammasome</location>
    </subcellularLocation>
</comment>
<dbReference type="SUPFAM" id="SSF52540">
    <property type="entry name" value="P-loop containing nucleoside triphosphate hydrolases"/>
    <property type="match status" value="1"/>
</dbReference>
<dbReference type="GeneTree" id="ENSGT01150000287004"/>
<reference evidence="12" key="1">
    <citation type="submission" date="2025-08" db="UniProtKB">
        <authorList>
            <consortium name="Ensembl"/>
        </authorList>
    </citation>
    <scope>IDENTIFICATION</scope>
</reference>
<dbReference type="GO" id="GO:0005524">
    <property type="term" value="F:ATP binding"/>
    <property type="evidence" value="ECO:0007669"/>
    <property type="project" value="UniProtKB-KW"/>
</dbReference>
<organism evidence="12 13">
    <name type="scientific">Erpetoichthys calabaricus</name>
    <name type="common">Rope fish</name>
    <name type="synonym">Calamoichthys calabaricus</name>
    <dbReference type="NCBI Taxonomy" id="27687"/>
    <lineage>
        <taxon>Eukaryota</taxon>
        <taxon>Metazoa</taxon>
        <taxon>Chordata</taxon>
        <taxon>Craniata</taxon>
        <taxon>Vertebrata</taxon>
        <taxon>Euteleostomi</taxon>
        <taxon>Actinopterygii</taxon>
        <taxon>Polypteriformes</taxon>
        <taxon>Polypteridae</taxon>
        <taxon>Erpetoichthys</taxon>
    </lineage>
</organism>
<protein>
    <recommendedName>
        <fullName evidence="14">NACHT domain-containing protein</fullName>
    </recommendedName>
</protein>
<dbReference type="Pfam" id="PF17776">
    <property type="entry name" value="NLRC4_HD2"/>
    <property type="match status" value="1"/>
</dbReference>
<dbReference type="AlphaFoldDB" id="A0A8C4TMU5"/>
<evidence type="ECO:0000256" key="9">
    <source>
        <dbReference type="SAM" id="Phobius"/>
    </source>
</evidence>
<dbReference type="InterPro" id="IPR041267">
    <property type="entry name" value="NLRP_HD2"/>
</dbReference>
<reference evidence="12" key="2">
    <citation type="submission" date="2025-09" db="UniProtKB">
        <authorList>
            <consortium name="Ensembl"/>
        </authorList>
    </citation>
    <scope>IDENTIFICATION</scope>
</reference>
<evidence type="ECO:0000259" key="11">
    <source>
        <dbReference type="PROSITE" id="PS50837"/>
    </source>
</evidence>
<feature type="transmembrane region" description="Helical" evidence="9">
    <location>
        <begin position="68"/>
        <end position="88"/>
    </location>
</feature>
<dbReference type="GO" id="GO:0005829">
    <property type="term" value="C:cytosol"/>
    <property type="evidence" value="ECO:0007669"/>
    <property type="project" value="UniProtKB-SubCell"/>
</dbReference>
<keyword evidence="3" id="KW-0677">Repeat</keyword>
<keyword evidence="8" id="KW-1271">Inflammasome</keyword>
<evidence type="ECO:0000256" key="2">
    <source>
        <dbReference type="ARBA" id="ARBA00022490"/>
    </source>
</evidence>
<dbReference type="InterPro" id="IPR027417">
    <property type="entry name" value="P-loop_NTPase"/>
</dbReference>
<dbReference type="Gene3D" id="3.80.10.10">
    <property type="entry name" value="Ribonuclease Inhibitor"/>
    <property type="match status" value="1"/>
</dbReference>
<dbReference type="InterPro" id="IPR050637">
    <property type="entry name" value="NLRP_innate_immun_reg"/>
</dbReference>
<accession>A0A8C4TMU5</accession>